<keyword evidence="2" id="KW-1185">Reference proteome</keyword>
<dbReference type="Proteomes" id="UP000224460">
    <property type="component" value="Unassembled WGS sequence"/>
</dbReference>
<evidence type="ECO:0000313" key="1">
    <source>
        <dbReference type="EMBL" id="PHV69685.1"/>
    </source>
</evidence>
<reference evidence="1" key="1">
    <citation type="submission" date="2017-10" db="EMBL/GenBank/DDBJ databases">
        <title>Genome sequence of cellulolytic Lachnospiraceae bacterium XHS1971 isolated from hotspring sediment.</title>
        <authorList>
            <person name="Vasudevan G."/>
            <person name="Joshi A.J."/>
            <person name="Hivarkar S."/>
            <person name="Lanjekar V.B."/>
            <person name="Dhakephalkar P.K."/>
            <person name="Dagar S."/>
        </authorList>
    </citation>
    <scope>NUCLEOTIDE SEQUENCE</scope>
    <source>
        <strain evidence="1">XHS1971</strain>
    </source>
</reference>
<sequence>MSFIKKYLFIFLGSLSLGMGILGIFLPILPTTPFILLSCYLYSRSSEKFHSWLIHTQIYERHAKDFVENRQLTWIKKISILAFASTMLLFPLFILDGWLKVLIIGIYIYLYYYFIFKIKTVYPTRSSNSKN</sequence>
<name>A0AC61DAB9_9FIRM</name>
<protein>
    <submittedName>
        <fullName evidence="1">DUF454 domain-containing protein</fullName>
    </submittedName>
</protein>
<accession>A0AC61DAB9</accession>
<proteinExistence type="predicted"/>
<gene>
    <name evidence="1" type="ORF">CS063_14405</name>
</gene>
<organism evidence="1 2">
    <name type="scientific">Sporanaerobium hydrogeniformans</name>
    <dbReference type="NCBI Taxonomy" id="3072179"/>
    <lineage>
        <taxon>Bacteria</taxon>
        <taxon>Bacillati</taxon>
        <taxon>Bacillota</taxon>
        <taxon>Clostridia</taxon>
        <taxon>Lachnospirales</taxon>
        <taxon>Lachnospiraceae</taxon>
        <taxon>Sporanaerobium</taxon>
    </lineage>
</organism>
<evidence type="ECO:0000313" key="2">
    <source>
        <dbReference type="Proteomes" id="UP000224460"/>
    </source>
</evidence>
<dbReference type="EMBL" id="PEDL01000020">
    <property type="protein sequence ID" value="PHV69685.1"/>
    <property type="molecule type" value="Genomic_DNA"/>
</dbReference>
<comment type="caution">
    <text evidence="1">The sequence shown here is derived from an EMBL/GenBank/DDBJ whole genome shotgun (WGS) entry which is preliminary data.</text>
</comment>